<evidence type="ECO:0000313" key="1">
    <source>
        <dbReference type="EMBL" id="BBH03168.1"/>
    </source>
</evidence>
<dbReference type="PANTHER" id="PTHR11017">
    <property type="entry name" value="LEUCINE-RICH REPEAT-CONTAINING PROTEIN"/>
    <property type="match status" value="1"/>
</dbReference>
<dbReference type="EMBL" id="AP019301">
    <property type="protein sequence ID" value="BBH03168.1"/>
    <property type="molecule type" value="Genomic_DNA"/>
</dbReference>
<sequence>MLGTSRVRGIMINMPEKNEICLSAEAFSRMKNLRYLINLNARLIGNIDLPNELRLLNWYKYPLQSLPSNFQPEKLVALKMPSSNISRFGKGSTKLGTLKSMDFSGCEMLEEIPDFTGFPNLEKLFLRECSGLVGIHESVGYLEKLVTLTLQNCSNLTRFPTKLRLKSLKLLNMKGCRMLESFPEIEAGTMVLENINLECCENLRNLPRSIYELKHLQELEENSENPSRVSHESHSSLVFPKLRDNMFVSLEWLILRDCKKLQEIPQLSPCIKGINTGGCKSLERFSKLSSILEHNSQGSLQYSDLSNCHKLLKSLDFDVEKIASMLLSHSQTHQKST</sequence>
<dbReference type="Gene3D" id="3.80.10.10">
    <property type="entry name" value="Ribonuclease Inhibitor"/>
    <property type="match status" value="2"/>
</dbReference>
<dbReference type="GO" id="GO:0006952">
    <property type="term" value="P:defense response"/>
    <property type="evidence" value="ECO:0007669"/>
    <property type="project" value="InterPro"/>
</dbReference>
<proteinExistence type="predicted"/>
<dbReference type="AlphaFoldDB" id="A0A4Y1RGZ6"/>
<dbReference type="SUPFAM" id="SSF52058">
    <property type="entry name" value="L domain-like"/>
    <property type="match status" value="1"/>
</dbReference>
<organism evidence="1">
    <name type="scientific">Prunus dulcis</name>
    <name type="common">Almond</name>
    <name type="synonym">Amygdalus dulcis</name>
    <dbReference type="NCBI Taxonomy" id="3755"/>
    <lineage>
        <taxon>Eukaryota</taxon>
        <taxon>Viridiplantae</taxon>
        <taxon>Streptophyta</taxon>
        <taxon>Embryophyta</taxon>
        <taxon>Tracheophyta</taxon>
        <taxon>Spermatophyta</taxon>
        <taxon>Magnoliopsida</taxon>
        <taxon>eudicotyledons</taxon>
        <taxon>Gunneridae</taxon>
        <taxon>Pentapetalae</taxon>
        <taxon>rosids</taxon>
        <taxon>fabids</taxon>
        <taxon>Rosales</taxon>
        <taxon>Rosaceae</taxon>
        <taxon>Amygdaloideae</taxon>
        <taxon>Amygdaleae</taxon>
        <taxon>Prunus</taxon>
    </lineage>
</organism>
<dbReference type="PANTHER" id="PTHR11017:SF570">
    <property type="entry name" value="DISEASE RESISTANCE PROTEIN (TIR-NBS CLASS)-RELATED"/>
    <property type="match status" value="1"/>
</dbReference>
<gene>
    <name evidence="1" type="ORF">Prudu_013957</name>
</gene>
<reference evidence="1" key="1">
    <citation type="journal article" date="2019" name="Science">
        <title>Mutation of a bHLH transcription factor allowed almond domestication.</title>
        <authorList>
            <person name="Sanchez-Perez R."/>
            <person name="Pavan S."/>
            <person name="Mazzeo R."/>
            <person name="Moldovan C."/>
            <person name="Aiese Cigliano R."/>
            <person name="Del Cueto J."/>
            <person name="Ricciardi F."/>
            <person name="Lotti C."/>
            <person name="Ricciardi L."/>
            <person name="Dicenta F."/>
            <person name="Lopez-Marques R.L."/>
            <person name="Lindberg Moller B."/>
        </authorList>
    </citation>
    <scope>NUCLEOTIDE SEQUENCE</scope>
</reference>
<name>A0A4Y1RGZ6_PRUDU</name>
<accession>A0A4Y1RGZ6</accession>
<protein>
    <submittedName>
        <fullName evidence="1">Disease resistance TIR-NBS-LRR class protein</fullName>
    </submittedName>
</protein>
<dbReference type="InterPro" id="IPR032675">
    <property type="entry name" value="LRR_dom_sf"/>
</dbReference>
<dbReference type="InterPro" id="IPR044974">
    <property type="entry name" value="Disease_R_plants"/>
</dbReference>